<name>A0ABP7TQ69_9BURK</name>
<dbReference type="RefSeq" id="WP_344764356.1">
    <property type="nucleotide sequence ID" value="NZ_BAAAZE010000012.1"/>
</dbReference>
<evidence type="ECO:0000313" key="2">
    <source>
        <dbReference type="Proteomes" id="UP001501353"/>
    </source>
</evidence>
<organism evidence="1 2">
    <name type="scientific">Actimicrobium antarcticum</name>
    <dbReference type="NCBI Taxonomy" id="1051899"/>
    <lineage>
        <taxon>Bacteria</taxon>
        <taxon>Pseudomonadati</taxon>
        <taxon>Pseudomonadota</taxon>
        <taxon>Betaproteobacteria</taxon>
        <taxon>Burkholderiales</taxon>
        <taxon>Oxalobacteraceae</taxon>
        <taxon>Actimicrobium</taxon>
    </lineage>
</organism>
<gene>
    <name evidence="1" type="ORF">GCM10022212_29880</name>
</gene>
<proteinExistence type="predicted"/>
<sequence length="272" mass="29269">MLALPTRFTTPPAAATAALLAQMPDTVWRGNQMGSHRAVTTPSGFRALDRELPNGGWPASVLIELLLSQPGIGELRLLAPVIAELTQAKKTVILMAPPHIPFAAALAELGIDLTHILLVEAEKPADRIWAIEQTLKSASFGALLCWLPQCRADHLRRLQLAAGGCEGLTFVLRPVNAQHESSPAPLRMVCRPAPSGQLSVEVIKRRGPVQSQPVILPLSVPAVLDQPFAERIRISQVTQVTQITHLPVAPTHAVDRTPFSATAARYRTALPA</sequence>
<dbReference type="SUPFAM" id="SSF52540">
    <property type="entry name" value="P-loop containing nucleoside triphosphate hydrolases"/>
    <property type="match status" value="1"/>
</dbReference>
<dbReference type="EMBL" id="BAAAZE010000012">
    <property type="protein sequence ID" value="GAA4029694.1"/>
    <property type="molecule type" value="Genomic_DNA"/>
</dbReference>
<reference evidence="2" key="1">
    <citation type="journal article" date="2019" name="Int. J. Syst. Evol. Microbiol.">
        <title>The Global Catalogue of Microorganisms (GCM) 10K type strain sequencing project: providing services to taxonomists for standard genome sequencing and annotation.</title>
        <authorList>
            <consortium name="The Broad Institute Genomics Platform"/>
            <consortium name="The Broad Institute Genome Sequencing Center for Infectious Disease"/>
            <person name="Wu L."/>
            <person name="Ma J."/>
        </authorList>
    </citation>
    <scope>NUCLEOTIDE SEQUENCE [LARGE SCALE GENOMIC DNA]</scope>
    <source>
        <strain evidence="2">JCM 16673</strain>
    </source>
</reference>
<comment type="caution">
    <text evidence="1">The sequence shown here is derived from an EMBL/GenBank/DDBJ whole genome shotgun (WGS) entry which is preliminary data.</text>
</comment>
<dbReference type="InterPro" id="IPR047610">
    <property type="entry name" value="ImuA_translesion"/>
</dbReference>
<dbReference type="InterPro" id="IPR027417">
    <property type="entry name" value="P-loop_NTPase"/>
</dbReference>
<keyword evidence="2" id="KW-1185">Reference proteome</keyword>
<dbReference type="Proteomes" id="UP001501353">
    <property type="component" value="Unassembled WGS sequence"/>
</dbReference>
<dbReference type="Gene3D" id="3.40.50.300">
    <property type="entry name" value="P-loop containing nucleotide triphosphate hydrolases"/>
    <property type="match status" value="1"/>
</dbReference>
<protein>
    <recommendedName>
        <fullName evidence="3">Protein ImuA</fullName>
    </recommendedName>
</protein>
<evidence type="ECO:0008006" key="3">
    <source>
        <dbReference type="Google" id="ProtNLM"/>
    </source>
</evidence>
<evidence type="ECO:0000313" key="1">
    <source>
        <dbReference type="EMBL" id="GAA4029694.1"/>
    </source>
</evidence>
<accession>A0ABP7TQ69</accession>
<dbReference type="NCBIfam" id="NF033429">
    <property type="entry name" value="ImuA_translesion"/>
    <property type="match status" value="1"/>
</dbReference>